<dbReference type="Proteomes" id="UP000315439">
    <property type="component" value="Unassembled WGS sequence"/>
</dbReference>
<dbReference type="InterPro" id="IPR015946">
    <property type="entry name" value="KH_dom-like_a/b"/>
</dbReference>
<dbReference type="RefSeq" id="WP_142893894.1">
    <property type="nucleotide sequence ID" value="NZ_ML660164.1"/>
</dbReference>
<dbReference type="InterPro" id="IPR003718">
    <property type="entry name" value="OsmC/Ohr_fam"/>
</dbReference>
<dbReference type="SUPFAM" id="SSF53474">
    <property type="entry name" value="alpha/beta-Hydrolases"/>
    <property type="match status" value="1"/>
</dbReference>
<feature type="domain" description="Serine aminopeptidase S33" evidence="1">
    <location>
        <begin position="45"/>
        <end position="139"/>
    </location>
</feature>
<dbReference type="InterPro" id="IPR036102">
    <property type="entry name" value="OsmC/Ohrsf"/>
</dbReference>
<dbReference type="OrthoDB" id="9789573at2"/>
<dbReference type="FunFam" id="3.40.50.1820:FF:000487">
    <property type="entry name" value="Dienelactone hydrolase"/>
    <property type="match status" value="1"/>
</dbReference>
<dbReference type="Pfam" id="PF02566">
    <property type="entry name" value="OsmC"/>
    <property type="match status" value="1"/>
</dbReference>
<name>A0A545UCV3_9GAMM</name>
<dbReference type="AlphaFoldDB" id="A0A545UCV3"/>
<dbReference type="PANTHER" id="PTHR39624">
    <property type="entry name" value="PROTEIN INVOLVED IN RIMO-MEDIATED BETA-METHYLTHIOLATION OF RIBOSOMAL PROTEIN S12 YCAO"/>
    <property type="match status" value="1"/>
</dbReference>
<protein>
    <submittedName>
        <fullName evidence="2">OsmC family protein</fullName>
    </submittedName>
</protein>
<evidence type="ECO:0000313" key="2">
    <source>
        <dbReference type="EMBL" id="TQV87296.1"/>
    </source>
</evidence>
<dbReference type="InterPro" id="IPR029058">
    <property type="entry name" value="AB_hydrolase_fold"/>
</dbReference>
<dbReference type="SUPFAM" id="SSF82784">
    <property type="entry name" value="OsmC-like"/>
    <property type="match status" value="1"/>
</dbReference>
<dbReference type="Gene3D" id="3.40.50.1820">
    <property type="entry name" value="alpha/beta hydrolase"/>
    <property type="match status" value="1"/>
</dbReference>
<organism evidence="2 3">
    <name type="scientific">Aliikangiella coralliicola</name>
    <dbReference type="NCBI Taxonomy" id="2592383"/>
    <lineage>
        <taxon>Bacteria</taxon>
        <taxon>Pseudomonadati</taxon>
        <taxon>Pseudomonadota</taxon>
        <taxon>Gammaproteobacteria</taxon>
        <taxon>Oceanospirillales</taxon>
        <taxon>Pleioneaceae</taxon>
        <taxon>Aliikangiella</taxon>
    </lineage>
</organism>
<reference evidence="2 3" key="1">
    <citation type="submission" date="2019-07" db="EMBL/GenBank/DDBJ databases">
        <title>Draft genome for Aliikangiella sp. M105.</title>
        <authorList>
            <person name="Wang G."/>
        </authorList>
    </citation>
    <scope>NUCLEOTIDE SEQUENCE [LARGE SCALE GENOMIC DNA]</scope>
    <source>
        <strain evidence="2 3">M105</strain>
    </source>
</reference>
<sequence>MGKRRTKLEFPGADGLKVAGLLETPDKSPKAFALFAHCFTCGKDIVAASRIARALVARGYAVLRFDFTGLGSSDGDFANSNFSTNVQDLIHAVEFLRENYKAPSILIGHSLGGAAVLAAANSVPEAVGVVTIGAPSDPQHVVKQFACDIDTIQHQGKAEVNLAGRKFTIKKQFLDDLTSHHQSEEIGKMKKALLIFHSPLDQTVSINEAEKIYRSAKHPKSFVSLDDADHLLTKAKDAEYVASTIAAWVSRYLDDKDEIVAEDSKVKKGHVHIIEKNKQFTRAVISDSHLWLADEPTEVGGNDLGPDPYEHLLAALGTCTSMTIRMYANRKKIPLKDVVVELQHSREHIKDCEDCEKSTAQLEVLEKKIQLAGDLSEEQRQRLLEIADRCPVHKTLHGKMEIRTALADYY</sequence>
<dbReference type="Gene3D" id="3.30.300.20">
    <property type="match status" value="1"/>
</dbReference>
<proteinExistence type="predicted"/>
<dbReference type="PANTHER" id="PTHR39624:SF2">
    <property type="entry name" value="OSMC-LIKE PROTEIN"/>
    <property type="match status" value="1"/>
</dbReference>
<accession>A0A545UCV3</accession>
<dbReference type="Pfam" id="PF12146">
    <property type="entry name" value="Hydrolase_4"/>
    <property type="match status" value="1"/>
</dbReference>
<gene>
    <name evidence="2" type="ORF">FLL46_12660</name>
</gene>
<evidence type="ECO:0000313" key="3">
    <source>
        <dbReference type="Proteomes" id="UP000315439"/>
    </source>
</evidence>
<keyword evidence="3" id="KW-1185">Reference proteome</keyword>
<comment type="caution">
    <text evidence="2">The sequence shown here is derived from an EMBL/GenBank/DDBJ whole genome shotgun (WGS) entry which is preliminary data.</text>
</comment>
<evidence type="ECO:0000259" key="1">
    <source>
        <dbReference type="Pfam" id="PF12146"/>
    </source>
</evidence>
<dbReference type="EMBL" id="VIKS01000008">
    <property type="protein sequence ID" value="TQV87296.1"/>
    <property type="molecule type" value="Genomic_DNA"/>
</dbReference>
<dbReference type="InterPro" id="IPR022742">
    <property type="entry name" value="Hydrolase_4"/>
</dbReference>